<keyword evidence="3" id="KW-1185">Reference proteome</keyword>
<gene>
    <name evidence="2" type="ORF">EV356DRAFT_111071</name>
</gene>
<sequence length="126" mass="13533">MDHNLPTYEEVVRTSSAPLRILSHDPPSSRGASNQPSFSHTSNGQDHRAIDEDLATSLSPDQALSPQRSFSSDPSDEQGDSHAHSPVHQYYFDPGGHGIVLTLDQSHRPTDPTPAGAGVVTIGQQQ</sequence>
<feature type="compositionally biased region" description="Polar residues" evidence="1">
    <location>
        <begin position="56"/>
        <end position="73"/>
    </location>
</feature>
<protein>
    <submittedName>
        <fullName evidence="2">Uncharacterized protein</fullName>
    </submittedName>
</protein>
<proteinExistence type="predicted"/>
<name>A0A6A6HNV5_VIRVR</name>
<organism evidence="2 3">
    <name type="scientific">Viridothelium virens</name>
    <name type="common">Speckled blister lichen</name>
    <name type="synonym">Trypethelium virens</name>
    <dbReference type="NCBI Taxonomy" id="1048519"/>
    <lineage>
        <taxon>Eukaryota</taxon>
        <taxon>Fungi</taxon>
        <taxon>Dikarya</taxon>
        <taxon>Ascomycota</taxon>
        <taxon>Pezizomycotina</taxon>
        <taxon>Dothideomycetes</taxon>
        <taxon>Dothideomycetes incertae sedis</taxon>
        <taxon>Trypetheliales</taxon>
        <taxon>Trypetheliaceae</taxon>
        <taxon>Viridothelium</taxon>
    </lineage>
</organism>
<dbReference type="Proteomes" id="UP000800092">
    <property type="component" value="Unassembled WGS sequence"/>
</dbReference>
<evidence type="ECO:0000313" key="3">
    <source>
        <dbReference type="Proteomes" id="UP000800092"/>
    </source>
</evidence>
<reference evidence="2" key="1">
    <citation type="journal article" date="2020" name="Stud. Mycol.">
        <title>101 Dothideomycetes genomes: a test case for predicting lifestyles and emergence of pathogens.</title>
        <authorList>
            <person name="Haridas S."/>
            <person name="Albert R."/>
            <person name="Binder M."/>
            <person name="Bloem J."/>
            <person name="Labutti K."/>
            <person name="Salamov A."/>
            <person name="Andreopoulos B."/>
            <person name="Baker S."/>
            <person name="Barry K."/>
            <person name="Bills G."/>
            <person name="Bluhm B."/>
            <person name="Cannon C."/>
            <person name="Castanera R."/>
            <person name="Culley D."/>
            <person name="Daum C."/>
            <person name="Ezra D."/>
            <person name="Gonzalez J."/>
            <person name="Henrissat B."/>
            <person name="Kuo A."/>
            <person name="Liang C."/>
            <person name="Lipzen A."/>
            <person name="Lutzoni F."/>
            <person name="Magnuson J."/>
            <person name="Mondo S."/>
            <person name="Nolan M."/>
            <person name="Ohm R."/>
            <person name="Pangilinan J."/>
            <person name="Park H.-J."/>
            <person name="Ramirez L."/>
            <person name="Alfaro M."/>
            <person name="Sun H."/>
            <person name="Tritt A."/>
            <person name="Yoshinaga Y."/>
            <person name="Zwiers L.-H."/>
            <person name="Turgeon B."/>
            <person name="Goodwin S."/>
            <person name="Spatafora J."/>
            <person name="Crous P."/>
            <person name="Grigoriev I."/>
        </authorList>
    </citation>
    <scope>NUCLEOTIDE SEQUENCE</scope>
    <source>
        <strain evidence="2">Tuck. ex Michener</strain>
    </source>
</reference>
<evidence type="ECO:0000313" key="2">
    <source>
        <dbReference type="EMBL" id="KAF2239785.1"/>
    </source>
</evidence>
<dbReference type="EMBL" id="ML991772">
    <property type="protein sequence ID" value="KAF2239785.1"/>
    <property type="molecule type" value="Genomic_DNA"/>
</dbReference>
<dbReference type="AlphaFoldDB" id="A0A6A6HNV5"/>
<evidence type="ECO:0000256" key="1">
    <source>
        <dbReference type="SAM" id="MobiDB-lite"/>
    </source>
</evidence>
<feature type="compositionally biased region" description="Polar residues" evidence="1">
    <location>
        <begin position="30"/>
        <end position="44"/>
    </location>
</feature>
<accession>A0A6A6HNV5</accession>
<feature type="region of interest" description="Disordered" evidence="1">
    <location>
        <begin position="1"/>
        <end position="126"/>
    </location>
</feature>